<keyword evidence="1" id="KW-0614">Plasmid</keyword>
<accession>A0A8F1LAC0</accession>
<sequence>MNFAALKNNTGTLYLSSFNHEHAPECPMYRQLSGNEEETSFGASRHPVSTRINYRNFLPPDDSNSVIRLQARSAYHNGERSSVRKKRPRLGRLLLSLIEDAGLNKLDSLANPRIRTNYREAPDAIRQVTLQQEYIRGRALSEIIHFRPGMV</sequence>
<geneLocation type="plasmid" evidence="1">
    <name>pCTX-M-1.A</name>
</geneLocation>
<protein>
    <submittedName>
        <fullName evidence="1">Uncharacterized protein</fullName>
    </submittedName>
</protein>
<name>A0A8F1LAC0_ECOLX</name>
<reference evidence="1" key="1">
    <citation type="journal article" date="2021" name="Antibiotics">
        <title>Does an Antibiotic Stewardship Applied in a Pig Farm Lead to Low ESBL Prevalence?</title>
        <authorList>
            <person name="Fournier C."/>
            <person name="Nordmann P."/>
            <person name="Pittet O."/>
            <person name="Poirel L."/>
        </authorList>
    </citation>
    <scope>NUCLEOTIDE SEQUENCE</scope>
    <source>
        <plasmid evidence="1">pCTX-M-1.A</plasmid>
    </source>
</reference>
<dbReference type="AlphaFoldDB" id="A0A8F1LAC0"/>
<proteinExistence type="predicted"/>
<gene>
    <name evidence="1" type="ORF">IHCLGBEB_00154</name>
</gene>
<organism evidence="1">
    <name type="scientific">Escherichia coli</name>
    <dbReference type="NCBI Taxonomy" id="562"/>
    <lineage>
        <taxon>Bacteria</taxon>
        <taxon>Pseudomonadati</taxon>
        <taxon>Pseudomonadota</taxon>
        <taxon>Gammaproteobacteria</taxon>
        <taxon>Enterobacterales</taxon>
        <taxon>Enterobacteriaceae</taxon>
        <taxon>Escherichia</taxon>
    </lineage>
</organism>
<evidence type="ECO:0000313" key="1">
    <source>
        <dbReference type="EMBL" id="QWP89351.1"/>
    </source>
</evidence>
<dbReference type="EMBL" id="MW978788">
    <property type="protein sequence ID" value="QWP89351.1"/>
    <property type="molecule type" value="Genomic_DNA"/>
</dbReference>